<gene>
    <name evidence="2" type="ORF">OIU79_019347</name>
</gene>
<feature type="compositionally biased region" description="Polar residues" evidence="1">
    <location>
        <begin position="177"/>
        <end position="188"/>
    </location>
</feature>
<dbReference type="Proteomes" id="UP001151532">
    <property type="component" value="Chromosome 14"/>
</dbReference>
<keyword evidence="3" id="KW-1185">Reference proteome</keyword>
<proteinExistence type="predicted"/>
<evidence type="ECO:0000256" key="1">
    <source>
        <dbReference type="SAM" id="MobiDB-lite"/>
    </source>
</evidence>
<feature type="region of interest" description="Disordered" evidence="1">
    <location>
        <begin position="107"/>
        <end position="227"/>
    </location>
</feature>
<protein>
    <submittedName>
        <fullName evidence="2">Uncharacterized protein</fullName>
    </submittedName>
</protein>
<organism evidence="2 3">
    <name type="scientific">Salix purpurea</name>
    <name type="common">Purple osier willow</name>
    <dbReference type="NCBI Taxonomy" id="77065"/>
    <lineage>
        <taxon>Eukaryota</taxon>
        <taxon>Viridiplantae</taxon>
        <taxon>Streptophyta</taxon>
        <taxon>Embryophyta</taxon>
        <taxon>Tracheophyta</taxon>
        <taxon>Spermatophyta</taxon>
        <taxon>Magnoliopsida</taxon>
        <taxon>eudicotyledons</taxon>
        <taxon>Gunneridae</taxon>
        <taxon>Pentapetalae</taxon>
        <taxon>rosids</taxon>
        <taxon>fabids</taxon>
        <taxon>Malpighiales</taxon>
        <taxon>Salicaceae</taxon>
        <taxon>Saliceae</taxon>
        <taxon>Salix</taxon>
    </lineage>
</organism>
<dbReference type="PANTHER" id="PTHR33623:SF17">
    <property type="entry name" value="DUF4378 DOMAIN-CONTAINING PROTEIN"/>
    <property type="match status" value="1"/>
</dbReference>
<feature type="compositionally biased region" description="Acidic residues" evidence="1">
    <location>
        <begin position="206"/>
        <end position="216"/>
    </location>
</feature>
<evidence type="ECO:0000313" key="3">
    <source>
        <dbReference type="Proteomes" id="UP001151532"/>
    </source>
</evidence>
<dbReference type="OrthoDB" id="1669163at2759"/>
<reference evidence="2" key="1">
    <citation type="submission" date="2022-11" db="EMBL/GenBank/DDBJ databases">
        <authorList>
            <person name="Hyden B.L."/>
            <person name="Feng K."/>
            <person name="Yates T."/>
            <person name="Jawdy S."/>
            <person name="Smart L.B."/>
            <person name="Muchero W."/>
        </authorList>
    </citation>
    <scope>NUCLEOTIDE SEQUENCE</scope>
    <source>
        <tissue evidence="2">Shoot tip</tissue>
    </source>
</reference>
<evidence type="ECO:0000313" key="2">
    <source>
        <dbReference type="EMBL" id="KAJ6679578.1"/>
    </source>
</evidence>
<name>A0A9Q0SJR7_SALPP</name>
<feature type="compositionally biased region" description="Low complexity" evidence="1">
    <location>
        <begin position="114"/>
        <end position="136"/>
    </location>
</feature>
<accession>A0A9Q0SJR7</accession>
<comment type="caution">
    <text evidence="2">The sequence shown here is derived from an EMBL/GenBank/DDBJ whole genome shotgun (WGS) entry which is preliminary data.</text>
</comment>
<dbReference type="AlphaFoldDB" id="A0A9Q0SJR7"/>
<dbReference type="EMBL" id="JAPFFK010000020">
    <property type="protein sequence ID" value="KAJ6679578.1"/>
    <property type="molecule type" value="Genomic_DNA"/>
</dbReference>
<dbReference type="PANTHER" id="PTHR33623">
    <property type="entry name" value="OS04G0572500 PROTEIN"/>
    <property type="match status" value="1"/>
</dbReference>
<sequence>MKTLIEIDLSNPKSIANSSNNIASYKLLRSHSKAAASTTISAFQAMINAVKNIHFTAVKSPSILPRSLSRKLSKKKSQNKENEVKITVTIKDIIRWRSFRDAVEDKYLPPDSPSSPHHCTTTTTGSTSTTPRSGSSWCDSDFTSENLPSWNGNFDECGENEKEVGKKISPGVGEDSSVATTEAITNTKVGPEEDEEEQLHSPVSETEFESEEDEDSSSSFEQSLATVERTREKIMEKIRRFESLTKLDPVNLDNWMSIDENISSREDDDDDLEGIRETNMNFEEEIHEVEEKAWKLLSHAKETGRECCSNNMNLLFDFFRDGLGASTCESTEQRIDVGLLNKAKGLDERGRELMG</sequence>
<reference evidence="2" key="2">
    <citation type="journal article" date="2023" name="Int. J. Mol. Sci.">
        <title>De Novo Assembly and Annotation of 11 Diverse Shrub Willow (Salix) Genomes Reveals Novel Gene Organization in Sex-Linked Regions.</title>
        <authorList>
            <person name="Hyden B."/>
            <person name="Feng K."/>
            <person name="Yates T.B."/>
            <person name="Jawdy S."/>
            <person name="Cereghino C."/>
            <person name="Smart L.B."/>
            <person name="Muchero W."/>
        </authorList>
    </citation>
    <scope>NUCLEOTIDE SEQUENCE</scope>
    <source>
        <tissue evidence="2">Shoot tip</tissue>
    </source>
</reference>
<feature type="compositionally biased region" description="Polar residues" evidence="1">
    <location>
        <begin position="137"/>
        <end position="152"/>
    </location>
</feature>